<feature type="signal peptide" evidence="1">
    <location>
        <begin position="1"/>
        <end position="20"/>
    </location>
</feature>
<reference evidence="2" key="1">
    <citation type="submission" date="2023-04" db="EMBL/GenBank/DDBJ databases">
        <title>Genome Encyclopedia of Bacteria and Archaea VI: Functional Genomics of Type Strains.</title>
        <authorList>
            <person name="Whitman W."/>
        </authorList>
    </citation>
    <scope>NUCLEOTIDE SEQUENCE</scope>
    <source>
        <strain evidence="2">Enz.4-51</strain>
    </source>
</reference>
<proteinExistence type="predicted"/>
<gene>
    <name evidence="2" type="ORF">M2127_001059</name>
</gene>
<protein>
    <recommendedName>
        <fullName evidence="4">Outer membrane protein beta-barrel domain-containing protein</fullName>
    </recommendedName>
</protein>
<keyword evidence="3" id="KW-1185">Reference proteome</keyword>
<evidence type="ECO:0000313" key="3">
    <source>
        <dbReference type="Proteomes" id="UP001161160"/>
    </source>
</evidence>
<accession>A0AA43M7R9</accession>
<dbReference type="EMBL" id="JARXYA010000004">
    <property type="protein sequence ID" value="MDH6503766.1"/>
    <property type="molecule type" value="Genomic_DNA"/>
</dbReference>
<dbReference type="AlphaFoldDB" id="A0AA43M7R9"/>
<name>A0AA43M7R9_9BURK</name>
<sequence>MKSRFCALLMLSTCAMVSQAQSINPLPIVDDEVRYSVGVSAWSPASKTSSFLANNVYAGSTQASIPDNIQRTGGFAMINAEAHQDNWGVMADLVYWQVNNGSTNTTSYINKKTSVYESQGANTDQTILSGALTYTVFNDDALYADALFGVRYISSTTSANVNSVITTTQGKRVIKQAATGYYSATQSEASPIIGLKGRYRINESEWFLPFYVDVGQGFDADNLTWQALGGVGYAFSWGDVALTYRAMYFELGGSQGLTKYSNYGPQLGITINF</sequence>
<evidence type="ECO:0000313" key="2">
    <source>
        <dbReference type="EMBL" id="MDH6503766.1"/>
    </source>
</evidence>
<keyword evidence="1" id="KW-0732">Signal</keyword>
<dbReference type="RefSeq" id="WP_280756684.1">
    <property type="nucleotide sequence ID" value="NZ_JARXYA010000004.1"/>
</dbReference>
<evidence type="ECO:0008006" key="4">
    <source>
        <dbReference type="Google" id="ProtNLM"/>
    </source>
</evidence>
<organism evidence="2 3">
    <name type="scientific">Polynucleobacter sphagniphilus</name>
    <dbReference type="NCBI Taxonomy" id="1743169"/>
    <lineage>
        <taxon>Bacteria</taxon>
        <taxon>Pseudomonadati</taxon>
        <taxon>Pseudomonadota</taxon>
        <taxon>Betaproteobacteria</taxon>
        <taxon>Burkholderiales</taxon>
        <taxon>Burkholderiaceae</taxon>
        <taxon>Polynucleobacter</taxon>
    </lineage>
</organism>
<evidence type="ECO:0000256" key="1">
    <source>
        <dbReference type="SAM" id="SignalP"/>
    </source>
</evidence>
<comment type="caution">
    <text evidence="2">The sequence shown here is derived from an EMBL/GenBank/DDBJ whole genome shotgun (WGS) entry which is preliminary data.</text>
</comment>
<feature type="chain" id="PRO_5041437328" description="Outer membrane protein beta-barrel domain-containing protein" evidence="1">
    <location>
        <begin position="21"/>
        <end position="273"/>
    </location>
</feature>
<dbReference type="Proteomes" id="UP001161160">
    <property type="component" value="Unassembled WGS sequence"/>
</dbReference>